<dbReference type="VEuPathDB" id="FungiDB:JI435_301120"/>
<reference evidence="2" key="1">
    <citation type="journal article" date="2021" name="BMC Genomics">
        <title>Chromosome-level genome assembly and manually-curated proteome of model necrotroph Parastagonospora nodorum Sn15 reveals a genome-wide trove of candidate effector homologs, and redundancy of virulence-related functions within an accessory chromosome.</title>
        <authorList>
            <person name="Bertazzoni S."/>
            <person name="Jones D.A.B."/>
            <person name="Phan H.T."/>
            <person name="Tan K.-C."/>
            <person name="Hane J.K."/>
        </authorList>
    </citation>
    <scope>NUCLEOTIDE SEQUENCE [LARGE SCALE GENOMIC DNA]</scope>
    <source>
        <strain evidence="2">SN15 / ATCC MYA-4574 / FGSC 10173)</strain>
    </source>
</reference>
<dbReference type="AlphaFoldDB" id="A0A7U2F1D9"/>
<dbReference type="EMBL" id="CP069028">
    <property type="protein sequence ID" value="QRC96895.1"/>
    <property type="molecule type" value="Genomic_DNA"/>
</dbReference>
<dbReference type="Proteomes" id="UP000663193">
    <property type="component" value="Chromosome 6"/>
</dbReference>
<proteinExistence type="predicted"/>
<name>A0A7U2F1D9_PHANO</name>
<evidence type="ECO:0000313" key="1">
    <source>
        <dbReference type="EMBL" id="QRC96895.1"/>
    </source>
</evidence>
<accession>A0A7U2F1D9</accession>
<gene>
    <name evidence="1" type="ORF">JI435_301120</name>
</gene>
<keyword evidence="2" id="KW-1185">Reference proteome</keyword>
<sequence>MITPLPYNKLPFRRRDIVDLPPVLSPPVQRRARPSPVVTHHSPVVTHHSRMVTHPLQQSVPALVLAPPEKHKIPPPPFLCKAALFAFWLRSSVVSVLFSLISETRLRSLQDYSYF</sequence>
<organism evidence="1 2">
    <name type="scientific">Phaeosphaeria nodorum (strain SN15 / ATCC MYA-4574 / FGSC 10173)</name>
    <name type="common">Glume blotch fungus</name>
    <name type="synonym">Parastagonospora nodorum</name>
    <dbReference type="NCBI Taxonomy" id="321614"/>
    <lineage>
        <taxon>Eukaryota</taxon>
        <taxon>Fungi</taxon>
        <taxon>Dikarya</taxon>
        <taxon>Ascomycota</taxon>
        <taxon>Pezizomycotina</taxon>
        <taxon>Dothideomycetes</taxon>
        <taxon>Pleosporomycetidae</taxon>
        <taxon>Pleosporales</taxon>
        <taxon>Pleosporineae</taxon>
        <taxon>Phaeosphaeriaceae</taxon>
        <taxon>Parastagonospora</taxon>
    </lineage>
</organism>
<evidence type="ECO:0000313" key="2">
    <source>
        <dbReference type="Proteomes" id="UP000663193"/>
    </source>
</evidence>
<protein>
    <submittedName>
        <fullName evidence="1">Uncharacterized protein</fullName>
    </submittedName>
</protein>